<reference evidence="1 2" key="1">
    <citation type="submission" date="2016-11" db="EMBL/GenBank/DDBJ databases">
        <authorList>
            <person name="Jaros S."/>
            <person name="Januszkiewicz K."/>
            <person name="Wedrychowicz H."/>
        </authorList>
    </citation>
    <scope>NUCLEOTIDE SEQUENCE [LARGE SCALE GENOMIC DNA]</scope>
    <source>
        <strain evidence="1 2">DSM 29589</strain>
    </source>
</reference>
<evidence type="ECO:0000313" key="2">
    <source>
        <dbReference type="Proteomes" id="UP000183974"/>
    </source>
</evidence>
<evidence type="ECO:0000313" key="1">
    <source>
        <dbReference type="EMBL" id="SHL40347.1"/>
    </source>
</evidence>
<dbReference type="EMBL" id="FRBR01000002">
    <property type="protein sequence ID" value="SHL40347.1"/>
    <property type="molecule type" value="Genomic_DNA"/>
</dbReference>
<proteinExistence type="predicted"/>
<dbReference type="STRING" id="337701.SAMN05444398_102271"/>
<keyword evidence="2" id="KW-1185">Reference proteome</keyword>
<accession>A0A1M7AC92</accession>
<name>A0A1M7AC92_9RHOB</name>
<protein>
    <submittedName>
        <fullName evidence="1">Uncharacterized protein</fullName>
    </submittedName>
</protein>
<dbReference type="AlphaFoldDB" id="A0A1M7AC92"/>
<sequence>MEHTIIGVLTAGLMACGNARAEDILFGLG</sequence>
<dbReference type="Proteomes" id="UP000183974">
    <property type="component" value="Unassembled WGS sequence"/>
</dbReference>
<organism evidence="1 2">
    <name type="scientific">Roseovarius pacificus</name>
    <dbReference type="NCBI Taxonomy" id="337701"/>
    <lineage>
        <taxon>Bacteria</taxon>
        <taxon>Pseudomonadati</taxon>
        <taxon>Pseudomonadota</taxon>
        <taxon>Alphaproteobacteria</taxon>
        <taxon>Rhodobacterales</taxon>
        <taxon>Roseobacteraceae</taxon>
        <taxon>Roseovarius</taxon>
    </lineage>
</organism>
<gene>
    <name evidence="1" type="ORF">SAMN05444398_102271</name>
</gene>